<protein>
    <recommendedName>
        <fullName evidence="1">Cell wall protein YJL171C/Tos1 N-terminal domain-containing protein</fullName>
    </recommendedName>
</protein>
<dbReference type="AlphaFoldDB" id="A0A4U1JHY5"/>
<dbReference type="Pfam" id="PF10290">
    <property type="entry name" value="YJL171C_Tos1_N"/>
    <property type="match status" value="1"/>
</dbReference>
<sequence>MTFTNIGAEGYWGRRIEAEPGDPRCDVQSETIDFGWGSEFCCRTKHEVTSNLLTPFNEQLTMVLDGPLRVKQFAVYQPLADRKGPWAIRSFWDRRTPETPYNFQFSGPNNASVFGGDLGNSCTFFAMQQNKFPCGPGSDPYCPGSGLDYDGWPGSKLVVLLASMPYADDPSVKPLSCIAADQDEREQDSPWIGISPSELNRDGWSGYHPCHCFNNTNNGQLGDGCGQINVFEVIAEASGPQWGNRDVISTGIRSYQVGSLGGVTCGIQSCGIEQFPADADLLDVNSLTAMQAGAVIDADHPATKEGPAWRRALDDRYYLFLLDELSRTVQVAVIHPGKIPEAAHAIVPALPNTVPRAVIDGFVSLRLPQ</sequence>
<dbReference type="Proteomes" id="UP000309215">
    <property type="component" value="Unassembled WGS sequence"/>
</dbReference>
<feature type="domain" description="Cell wall protein YJL171C/Tos1 N-terminal" evidence="1">
    <location>
        <begin position="41"/>
        <end position="78"/>
    </location>
</feature>
<keyword evidence="3" id="KW-1185">Reference proteome</keyword>
<dbReference type="OrthoDB" id="9147075at2"/>
<organism evidence="2 3">
    <name type="scientific">Polyangium fumosum</name>
    <dbReference type="NCBI Taxonomy" id="889272"/>
    <lineage>
        <taxon>Bacteria</taxon>
        <taxon>Pseudomonadati</taxon>
        <taxon>Myxococcota</taxon>
        <taxon>Polyangia</taxon>
        <taxon>Polyangiales</taxon>
        <taxon>Polyangiaceae</taxon>
        <taxon>Polyangium</taxon>
    </lineage>
</organism>
<proteinExistence type="predicted"/>
<dbReference type="InterPro" id="IPR018807">
    <property type="entry name" value="YJL171C/Tos1_N"/>
</dbReference>
<comment type="caution">
    <text evidence="2">The sequence shown here is derived from an EMBL/GenBank/DDBJ whole genome shotgun (WGS) entry which is preliminary data.</text>
</comment>
<evidence type="ECO:0000313" key="3">
    <source>
        <dbReference type="Proteomes" id="UP000309215"/>
    </source>
</evidence>
<name>A0A4U1JHY5_9BACT</name>
<gene>
    <name evidence="2" type="ORF">E8A74_05450</name>
</gene>
<evidence type="ECO:0000313" key="2">
    <source>
        <dbReference type="EMBL" id="TKD12212.1"/>
    </source>
</evidence>
<evidence type="ECO:0000259" key="1">
    <source>
        <dbReference type="Pfam" id="PF10290"/>
    </source>
</evidence>
<accession>A0A4U1JHY5</accession>
<reference evidence="2 3" key="1">
    <citation type="submission" date="2019-04" db="EMBL/GenBank/DDBJ databases">
        <authorList>
            <person name="Li Y."/>
            <person name="Wang J."/>
        </authorList>
    </citation>
    <scope>NUCLEOTIDE SEQUENCE [LARGE SCALE GENOMIC DNA]</scope>
    <source>
        <strain evidence="2 3">DSM 14668</strain>
    </source>
</reference>
<dbReference type="EMBL" id="SSMQ01000004">
    <property type="protein sequence ID" value="TKD12212.1"/>
    <property type="molecule type" value="Genomic_DNA"/>
</dbReference>